<evidence type="ECO:0008006" key="3">
    <source>
        <dbReference type="Google" id="ProtNLM"/>
    </source>
</evidence>
<accession>F8LDP7</accession>
<protein>
    <recommendedName>
        <fullName evidence="3">Secreted protein</fullName>
    </recommendedName>
</protein>
<keyword evidence="1" id="KW-0732">Signal</keyword>
<name>F8LDP7_9BACT</name>
<feature type="signal peptide" evidence="1">
    <location>
        <begin position="1"/>
        <end position="23"/>
    </location>
</feature>
<sequence length="167" mass="18860">MVVKMNKIIMFFLILVSCVKVFAAPNMSEYIEGDLHQGLFTGYYVSPECKMQYTQLNGRKVAVGYEPSSKTMVVVGREFDGFFCHLMDCNGNIEKSGLENWQHGCFKLRFPFHTSCSGPCFDPCSGSFSEGEISKFKTCCEVHCLESEEPHFYLITETLDTSNSGVY</sequence>
<evidence type="ECO:0000313" key="2">
    <source>
        <dbReference type="EMBL" id="CCB91536.1"/>
    </source>
</evidence>
<dbReference type="EMBL" id="FR872653">
    <property type="protein sequence ID" value="CCB91536.1"/>
    <property type="molecule type" value="Genomic_DNA"/>
</dbReference>
<gene>
    <name evidence="2" type="ORF">WCH_AD02780</name>
</gene>
<dbReference type="AlphaFoldDB" id="F8LDP7"/>
<evidence type="ECO:0000256" key="1">
    <source>
        <dbReference type="SAM" id="SignalP"/>
    </source>
</evidence>
<dbReference type="PROSITE" id="PS51257">
    <property type="entry name" value="PROKAR_LIPOPROTEIN"/>
    <property type="match status" value="1"/>
</dbReference>
<organism evidence="2">
    <name type="scientific">Waddlia chondrophila 2032/99</name>
    <dbReference type="NCBI Taxonomy" id="765953"/>
    <lineage>
        <taxon>Bacteria</taxon>
        <taxon>Pseudomonadati</taxon>
        <taxon>Chlamydiota</taxon>
        <taxon>Chlamydiia</taxon>
        <taxon>Parachlamydiales</taxon>
        <taxon>Waddliaceae</taxon>
        <taxon>Waddlia</taxon>
    </lineage>
</organism>
<proteinExistence type="predicted"/>
<feature type="chain" id="PRO_5003374233" description="Secreted protein" evidence="1">
    <location>
        <begin position="24"/>
        <end position="167"/>
    </location>
</feature>
<reference evidence="2" key="1">
    <citation type="submission" date="2011-05" db="EMBL/GenBank/DDBJ databases">
        <title>Unity in variety -- the pan-genome of the Chlamydiae.</title>
        <authorList>
            <person name="Collingro A."/>
            <person name="Tischler P."/>
            <person name="Weinmaier T."/>
            <person name="Penz T."/>
            <person name="Heinz E."/>
            <person name="Brunham R.C."/>
            <person name="Read T.D."/>
            <person name="Bavoil P.M."/>
            <person name="Sachse K."/>
            <person name="Kahane S."/>
            <person name="Friedman M.G."/>
            <person name="Rattei T."/>
            <person name="Myers G.S.A."/>
            <person name="Horn M."/>
        </authorList>
    </citation>
    <scope>NUCLEOTIDE SEQUENCE</scope>
    <source>
        <strain evidence="2">2032/99</strain>
    </source>
</reference>